<feature type="transmembrane region" description="Helical" evidence="1">
    <location>
        <begin position="189"/>
        <end position="205"/>
    </location>
</feature>
<dbReference type="CDD" id="cd00096">
    <property type="entry name" value="Ig"/>
    <property type="match status" value="2"/>
</dbReference>
<reference evidence="3" key="1">
    <citation type="submission" date="2020-08" db="EMBL/GenBank/DDBJ databases">
        <title>Multicomponent nature underlies the extraordinary mechanical properties of spider dragline silk.</title>
        <authorList>
            <person name="Kono N."/>
            <person name="Nakamura H."/>
            <person name="Mori M."/>
            <person name="Yoshida Y."/>
            <person name="Ohtoshi R."/>
            <person name="Malay A.D."/>
            <person name="Moran D.A.P."/>
            <person name="Tomita M."/>
            <person name="Numata K."/>
            <person name="Arakawa K."/>
        </authorList>
    </citation>
    <scope>NUCLEOTIDE SEQUENCE</scope>
</reference>
<dbReference type="GO" id="GO:0050808">
    <property type="term" value="P:synapse organization"/>
    <property type="evidence" value="ECO:0007669"/>
    <property type="project" value="TreeGrafter"/>
</dbReference>
<dbReference type="InterPro" id="IPR007110">
    <property type="entry name" value="Ig-like_dom"/>
</dbReference>
<dbReference type="InterPro" id="IPR013783">
    <property type="entry name" value="Ig-like_fold"/>
</dbReference>
<keyword evidence="1" id="KW-0812">Transmembrane</keyword>
<name>A0A8X6PK60_NEPPI</name>
<dbReference type="InterPro" id="IPR013151">
    <property type="entry name" value="Immunoglobulin_dom"/>
</dbReference>
<feature type="domain" description="Ig-like" evidence="2">
    <location>
        <begin position="63"/>
        <end position="168"/>
    </location>
</feature>
<organism evidence="3 4">
    <name type="scientific">Nephila pilipes</name>
    <name type="common">Giant wood spider</name>
    <name type="synonym">Nephila maculata</name>
    <dbReference type="NCBI Taxonomy" id="299642"/>
    <lineage>
        <taxon>Eukaryota</taxon>
        <taxon>Metazoa</taxon>
        <taxon>Ecdysozoa</taxon>
        <taxon>Arthropoda</taxon>
        <taxon>Chelicerata</taxon>
        <taxon>Arachnida</taxon>
        <taxon>Araneae</taxon>
        <taxon>Araneomorphae</taxon>
        <taxon>Entelegynae</taxon>
        <taxon>Araneoidea</taxon>
        <taxon>Nephilidae</taxon>
        <taxon>Nephila</taxon>
    </lineage>
</organism>
<dbReference type="InterPro" id="IPR013106">
    <property type="entry name" value="Ig_V-set"/>
</dbReference>
<evidence type="ECO:0000313" key="3">
    <source>
        <dbReference type="EMBL" id="GFT69021.1"/>
    </source>
</evidence>
<dbReference type="EMBL" id="BMAW01116069">
    <property type="protein sequence ID" value="GFT69021.1"/>
    <property type="molecule type" value="Genomic_DNA"/>
</dbReference>
<protein>
    <recommendedName>
        <fullName evidence="2">Ig-like domain-containing protein</fullName>
    </recommendedName>
</protein>
<evidence type="ECO:0000313" key="4">
    <source>
        <dbReference type="Proteomes" id="UP000887013"/>
    </source>
</evidence>
<dbReference type="Gene3D" id="2.60.40.10">
    <property type="entry name" value="Immunoglobulins"/>
    <property type="match status" value="2"/>
</dbReference>
<dbReference type="InterPro" id="IPR036179">
    <property type="entry name" value="Ig-like_dom_sf"/>
</dbReference>
<dbReference type="Proteomes" id="UP000887013">
    <property type="component" value="Unassembled WGS sequence"/>
</dbReference>
<proteinExistence type="predicted"/>
<dbReference type="GO" id="GO:0032589">
    <property type="term" value="C:neuron projection membrane"/>
    <property type="evidence" value="ECO:0007669"/>
    <property type="project" value="TreeGrafter"/>
</dbReference>
<feature type="domain" description="Ig-like" evidence="2">
    <location>
        <begin position="1"/>
        <end position="60"/>
    </location>
</feature>
<sequence>MPLHVSWIRQRDLRILTMGTNTYTTDQRFQLIRTDDVEDWNLQIRDSRESDSGVYECQVSTEPKLSLAVQLNIITAKSYILEGPIVFIDIGSPVNLTCEVQDVVGTLFLFWDHNGTVLTKEKMYDRAIEYFMVLGTYSKSRLFIAEAKFSDAGIYSCHPSYANPTSITLHIVNGDEPAAMQPGGQNNEVANAALILVLALLIFVLKM</sequence>
<keyword evidence="1" id="KW-0472">Membrane</keyword>
<evidence type="ECO:0000256" key="1">
    <source>
        <dbReference type="SAM" id="Phobius"/>
    </source>
</evidence>
<evidence type="ECO:0000259" key="2">
    <source>
        <dbReference type="PROSITE" id="PS50835"/>
    </source>
</evidence>
<dbReference type="PANTHER" id="PTHR23279">
    <property type="entry name" value="DEFECTIVE PROBOSCIS EXTENSION RESPONSE DPR -RELATED"/>
    <property type="match status" value="1"/>
</dbReference>
<gene>
    <name evidence="3" type="primary">AVEN_58406_1</name>
    <name evidence="3" type="ORF">NPIL_677921</name>
</gene>
<dbReference type="Pfam" id="PF00047">
    <property type="entry name" value="ig"/>
    <property type="match status" value="1"/>
</dbReference>
<dbReference type="Pfam" id="PF07686">
    <property type="entry name" value="V-set"/>
    <property type="match status" value="1"/>
</dbReference>
<dbReference type="InterPro" id="IPR003599">
    <property type="entry name" value="Ig_sub"/>
</dbReference>
<dbReference type="InterPro" id="IPR037448">
    <property type="entry name" value="Zig-8"/>
</dbReference>
<keyword evidence="1" id="KW-1133">Transmembrane helix</keyword>
<comment type="caution">
    <text evidence="3">The sequence shown here is derived from an EMBL/GenBank/DDBJ whole genome shotgun (WGS) entry which is preliminary data.</text>
</comment>
<dbReference type="SUPFAM" id="SSF48726">
    <property type="entry name" value="Immunoglobulin"/>
    <property type="match status" value="2"/>
</dbReference>
<dbReference type="SMART" id="SM00409">
    <property type="entry name" value="IG"/>
    <property type="match status" value="2"/>
</dbReference>
<dbReference type="AlphaFoldDB" id="A0A8X6PK60"/>
<dbReference type="OrthoDB" id="190835at2759"/>
<keyword evidence="4" id="KW-1185">Reference proteome</keyword>
<dbReference type="PANTHER" id="PTHR23279:SF36">
    <property type="entry name" value="DEFECTIVE PROBOSCIS EXTENSION RESPONSE 9, ISOFORM A"/>
    <property type="match status" value="1"/>
</dbReference>
<dbReference type="PROSITE" id="PS50835">
    <property type="entry name" value="IG_LIKE"/>
    <property type="match status" value="2"/>
</dbReference>
<accession>A0A8X6PK60</accession>